<dbReference type="EMBL" id="BMSA01000021">
    <property type="protein sequence ID" value="GGT75718.1"/>
    <property type="molecule type" value="Genomic_DNA"/>
</dbReference>
<keyword evidence="3" id="KW-1185">Reference proteome</keyword>
<reference evidence="2" key="1">
    <citation type="journal article" date="2014" name="Int. J. Syst. Evol. Microbiol.">
        <title>Complete genome sequence of Corynebacterium casei LMG S-19264T (=DSM 44701T), isolated from a smear-ripened cheese.</title>
        <authorList>
            <consortium name="US DOE Joint Genome Institute (JGI-PGF)"/>
            <person name="Walter F."/>
            <person name="Albersmeier A."/>
            <person name="Kalinowski J."/>
            <person name="Ruckert C."/>
        </authorList>
    </citation>
    <scope>NUCLEOTIDE SEQUENCE</scope>
    <source>
        <strain evidence="2">JCM 4125</strain>
    </source>
</reference>
<name>A0A918HL38_9ACTN</name>
<evidence type="ECO:0000256" key="1">
    <source>
        <dbReference type="SAM" id="MobiDB-lite"/>
    </source>
</evidence>
<feature type="region of interest" description="Disordered" evidence="1">
    <location>
        <begin position="88"/>
        <end position="117"/>
    </location>
</feature>
<evidence type="ECO:0000313" key="2">
    <source>
        <dbReference type="EMBL" id="GGT75718.1"/>
    </source>
</evidence>
<evidence type="ECO:0000313" key="3">
    <source>
        <dbReference type="Proteomes" id="UP000646776"/>
    </source>
</evidence>
<dbReference type="RefSeq" id="WP_308435715.1">
    <property type="nucleotide sequence ID" value="NZ_BMSA01000021.1"/>
</dbReference>
<proteinExistence type="predicted"/>
<organism evidence="2 3">
    <name type="scientific">Streptomyces phaeofaciens</name>
    <dbReference type="NCBI Taxonomy" id="68254"/>
    <lineage>
        <taxon>Bacteria</taxon>
        <taxon>Bacillati</taxon>
        <taxon>Actinomycetota</taxon>
        <taxon>Actinomycetes</taxon>
        <taxon>Kitasatosporales</taxon>
        <taxon>Streptomycetaceae</taxon>
        <taxon>Streptomyces</taxon>
    </lineage>
</organism>
<dbReference type="AlphaFoldDB" id="A0A918HL38"/>
<gene>
    <name evidence="2" type="ORF">GCM10010226_62400</name>
</gene>
<reference evidence="2" key="2">
    <citation type="submission" date="2020-09" db="EMBL/GenBank/DDBJ databases">
        <authorList>
            <person name="Sun Q."/>
            <person name="Ohkuma M."/>
        </authorList>
    </citation>
    <scope>NUCLEOTIDE SEQUENCE</scope>
    <source>
        <strain evidence="2">JCM 4125</strain>
    </source>
</reference>
<accession>A0A918HL38</accession>
<comment type="caution">
    <text evidence="2">The sequence shown here is derived from an EMBL/GenBank/DDBJ whole genome shotgun (WGS) entry which is preliminary data.</text>
</comment>
<sequence>MASTHATRSGRSDDVDRAAEALGRPAETWEIPPADEGLAEVRIIAADPDVARRVALVLRQVFPCDEPRSYPAGPNGRGTLLHLTVDTRRTIGDPSTPSPWLDSSRSQARRTHTDEPS</sequence>
<dbReference type="Proteomes" id="UP000646776">
    <property type="component" value="Unassembled WGS sequence"/>
</dbReference>
<feature type="region of interest" description="Disordered" evidence="1">
    <location>
        <begin position="1"/>
        <end position="29"/>
    </location>
</feature>
<feature type="compositionally biased region" description="Basic and acidic residues" evidence="1">
    <location>
        <begin position="10"/>
        <end position="19"/>
    </location>
</feature>
<protein>
    <submittedName>
        <fullName evidence="2">Uncharacterized protein</fullName>
    </submittedName>
</protein>